<dbReference type="Gene3D" id="2.60.120.1440">
    <property type="match status" value="1"/>
</dbReference>
<dbReference type="Pfam" id="PF04773">
    <property type="entry name" value="FecR"/>
    <property type="match status" value="1"/>
</dbReference>
<dbReference type="Gene3D" id="3.55.50.30">
    <property type="match status" value="1"/>
</dbReference>
<dbReference type="InterPro" id="IPR032508">
    <property type="entry name" value="FecR_C"/>
</dbReference>
<keyword evidence="5" id="KW-1185">Reference proteome</keyword>
<proteinExistence type="predicted"/>
<protein>
    <submittedName>
        <fullName evidence="4">FecR family protein</fullName>
    </submittedName>
</protein>
<dbReference type="PANTHER" id="PTHR30273">
    <property type="entry name" value="PERIPLASMIC SIGNAL SENSOR AND SIGMA FACTOR ACTIVATOR FECR-RELATED"/>
    <property type="match status" value="1"/>
</dbReference>
<evidence type="ECO:0000259" key="3">
    <source>
        <dbReference type="Pfam" id="PF16344"/>
    </source>
</evidence>
<reference evidence="5" key="1">
    <citation type="journal article" date="2019" name="Int. J. Syst. Evol. Microbiol.">
        <title>The Global Catalogue of Microorganisms (GCM) 10K type strain sequencing project: providing services to taxonomists for standard genome sequencing and annotation.</title>
        <authorList>
            <consortium name="The Broad Institute Genomics Platform"/>
            <consortium name="The Broad Institute Genome Sequencing Center for Infectious Disease"/>
            <person name="Wu L."/>
            <person name="Ma J."/>
        </authorList>
    </citation>
    <scope>NUCLEOTIDE SEQUENCE [LARGE SCALE GENOMIC DNA]</scope>
    <source>
        <strain evidence="5">KCTC 22814</strain>
    </source>
</reference>
<dbReference type="PIRSF" id="PIRSF018266">
    <property type="entry name" value="FecR"/>
    <property type="match status" value="1"/>
</dbReference>
<sequence length="382" mass="42287">MDQKYDAAYIEALAYKLKSGTISDEELAYFNAWYAEQQRQDFPVSPDVARDREELGARIYRHIDQEIATSEQKSTRLFLWKRWTIAAAVILIVGFAGVRYLLPSQQANQVASEAISPASNTAILTLADGSIIQLAEIAAGTVLHTAAADIIKTADGELVYQVKETQGDGEALEYNSITAPAAGKWLVVLPDQSKAWLNASSTISYPTRFAKHERVVKIQGEVYFSVSHQEQVPFYVDCQQQRIRVLGTEFNVEAYGSEEPIKTTLVKGSVAIQTGRQQLQLQPGEQAICSGTALHKEAVDVDAAIAWKNGYFNFNNESLAHVLTKVARWYDVDIVYQTASASNVVLTGKVSNKKNLQSILRFIEYASNIKCTIEGRKVIVSP</sequence>
<organism evidence="4 5">
    <name type="scientific">Sphingobacterium bambusae</name>
    <dbReference type="NCBI Taxonomy" id="662858"/>
    <lineage>
        <taxon>Bacteria</taxon>
        <taxon>Pseudomonadati</taxon>
        <taxon>Bacteroidota</taxon>
        <taxon>Sphingobacteriia</taxon>
        <taxon>Sphingobacteriales</taxon>
        <taxon>Sphingobacteriaceae</taxon>
        <taxon>Sphingobacterium</taxon>
    </lineage>
</organism>
<dbReference type="Proteomes" id="UP001597525">
    <property type="component" value="Unassembled WGS sequence"/>
</dbReference>
<dbReference type="InterPro" id="IPR012373">
    <property type="entry name" value="Ferrdict_sens_TM"/>
</dbReference>
<dbReference type="InterPro" id="IPR006860">
    <property type="entry name" value="FecR"/>
</dbReference>
<comment type="caution">
    <text evidence="4">The sequence shown here is derived from an EMBL/GenBank/DDBJ whole genome shotgun (WGS) entry which is preliminary data.</text>
</comment>
<name>A0ABW6BFN7_9SPHI</name>
<dbReference type="Pfam" id="PF16344">
    <property type="entry name" value="FecR_C"/>
    <property type="match status" value="1"/>
</dbReference>
<feature type="domain" description="FecR protein" evidence="2">
    <location>
        <begin position="179"/>
        <end position="270"/>
    </location>
</feature>
<keyword evidence="1" id="KW-0812">Transmembrane</keyword>
<dbReference type="RefSeq" id="WP_320182568.1">
    <property type="nucleotide sequence ID" value="NZ_CP138332.1"/>
</dbReference>
<dbReference type="PANTHER" id="PTHR30273:SF2">
    <property type="entry name" value="PROTEIN FECR"/>
    <property type="match status" value="1"/>
</dbReference>
<feature type="domain" description="Protein FecR C-terminal" evidence="3">
    <location>
        <begin position="311"/>
        <end position="380"/>
    </location>
</feature>
<feature type="transmembrane region" description="Helical" evidence="1">
    <location>
        <begin position="83"/>
        <end position="102"/>
    </location>
</feature>
<evidence type="ECO:0000259" key="2">
    <source>
        <dbReference type="Pfam" id="PF04773"/>
    </source>
</evidence>
<evidence type="ECO:0000313" key="4">
    <source>
        <dbReference type="EMBL" id="MFD2966869.1"/>
    </source>
</evidence>
<evidence type="ECO:0000313" key="5">
    <source>
        <dbReference type="Proteomes" id="UP001597525"/>
    </source>
</evidence>
<accession>A0ABW6BFN7</accession>
<keyword evidence="1" id="KW-0472">Membrane</keyword>
<gene>
    <name evidence="4" type="ORF">ACFS7Y_05700</name>
</gene>
<keyword evidence="1" id="KW-1133">Transmembrane helix</keyword>
<dbReference type="EMBL" id="JBHUPB010000004">
    <property type="protein sequence ID" value="MFD2966869.1"/>
    <property type="molecule type" value="Genomic_DNA"/>
</dbReference>
<evidence type="ECO:0000256" key="1">
    <source>
        <dbReference type="SAM" id="Phobius"/>
    </source>
</evidence>